<evidence type="ECO:0000259" key="4">
    <source>
        <dbReference type="Pfam" id="PF05649"/>
    </source>
</evidence>
<dbReference type="Pfam" id="PF05649">
    <property type="entry name" value="Peptidase_M13_N"/>
    <property type="match status" value="1"/>
</dbReference>
<feature type="domain" description="Peptidase M13 N-terminal" evidence="4">
    <location>
        <begin position="454"/>
        <end position="818"/>
    </location>
</feature>
<feature type="non-terminal residue" evidence="5">
    <location>
        <position position="820"/>
    </location>
</feature>
<feature type="compositionally biased region" description="Polar residues" evidence="3">
    <location>
        <begin position="42"/>
        <end position="53"/>
    </location>
</feature>
<dbReference type="Gene3D" id="3.40.390.10">
    <property type="entry name" value="Collagenase (Catalytic Domain)"/>
    <property type="match status" value="1"/>
</dbReference>
<dbReference type="InterPro" id="IPR008753">
    <property type="entry name" value="Peptidase_M13_N"/>
</dbReference>
<evidence type="ECO:0000256" key="2">
    <source>
        <dbReference type="ARBA" id="ARBA00007357"/>
    </source>
</evidence>
<comment type="subcellular location">
    <subcellularLocation>
        <location evidence="1">Cell membrane</location>
        <topology evidence="1">Single-pass type II membrane protein</topology>
    </subcellularLocation>
</comment>
<feature type="compositionally biased region" description="Low complexity" evidence="3">
    <location>
        <begin position="327"/>
        <end position="343"/>
    </location>
</feature>
<feature type="non-terminal residue" evidence="5">
    <location>
        <position position="1"/>
    </location>
</feature>
<proteinExistence type="inferred from homology"/>
<dbReference type="PANTHER" id="PTHR11733">
    <property type="entry name" value="ZINC METALLOPROTEASE FAMILY M13 NEPRILYSIN-RELATED"/>
    <property type="match status" value="1"/>
</dbReference>
<dbReference type="PROSITE" id="PS51885">
    <property type="entry name" value="NEPRILYSIN"/>
    <property type="match status" value="1"/>
</dbReference>
<dbReference type="InterPro" id="IPR024079">
    <property type="entry name" value="MetalloPept_cat_dom_sf"/>
</dbReference>
<protein>
    <recommendedName>
        <fullName evidence="4">Peptidase M13 N-terminal domain-containing protein</fullName>
    </recommendedName>
</protein>
<dbReference type="GO" id="GO:0016485">
    <property type="term" value="P:protein processing"/>
    <property type="evidence" value="ECO:0007669"/>
    <property type="project" value="TreeGrafter"/>
</dbReference>
<dbReference type="InterPro" id="IPR042089">
    <property type="entry name" value="Peptidase_M13_dom_2"/>
</dbReference>
<feature type="region of interest" description="Disordered" evidence="3">
    <location>
        <begin position="316"/>
        <end position="352"/>
    </location>
</feature>
<dbReference type="SUPFAM" id="SSF55486">
    <property type="entry name" value="Metalloproteases ('zincins'), catalytic domain"/>
    <property type="match status" value="1"/>
</dbReference>
<evidence type="ECO:0000256" key="3">
    <source>
        <dbReference type="SAM" id="MobiDB-lite"/>
    </source>
</evidence>
<name>A0A1B6J9D7_9HEMI</name>
<dbReference type="AlphaFoldDB" id="A0A1B6J9D7"/>
<comment type="similarity">
    <text evidence="2">Belongs to the peptidase M13 family.</text>
</comment>
<feature type="compositionally biased region" description="Basic and acidic residues" evidence="3">
    <location>
        <begin position="7"/>
        <end position="25"/>
    </location>
</feature>
<feature type="region of interest" description="Disordered" evidence="3">
    <location>
        <begin position="1"/>
        <end position="53"/>
    </location>
</feature>
<dbReference type="Gene3D" id="1.10.1380.10">
    <property type="entry name" value="Neutral endopeptidase , domain2"/>
    <property type="match status" value="1"/>
</dbReference>
<gene>
    <name evidence="5" type="ORF">g.50247</name>
</gene>
<dbReference type="GO" id="GO:0005886">
    <property type="term" value="C:plasma membrane"/>
    <property type="evidence" value="ECO:0007669"/>
    <property type="project" value="UniProtKB-SubCell"/>
</dbReference>
<sequence length="820" mass="91663">KQNPTTGRDDPSKDKEKVQTHDSVIHNETVVTNHPSTDHVTETSTRTTPMSNTKISVKTKQVQTKTYHSPSEVTTKVPIVTIINENQTSKSTTVDETESSTGYYINNPVTWNSEGIYIDDNVTKETNESSTTSYINDPVIFNSSQSYFINTSAVESNETTSYYISNPVEWNPGSSYFENTTSVSESNLKVTTESSTESFAQLNLTGISQKTEDGSVISSTITTTEVQYTIQNNSLIDKINKLVKEFEVETFSTTENDVDESEDNVGKNMMKSERLVVPFETTTEEVSSIVTPGSSSNTVANESTITELTFTHKTITNSSDDDTAANESDITESTSTHSTSTESSVEKAETITEETATSVFALSENSTVTTDYEEYTLQDSSTSSEAVFKIETSTARTCSIPAASACPVCPTLQYPTTITVTETTPATVDKVCETKECYATAGRMLSLVDVTVDPCEDFYSYACGGILDNPTVLEEDPEIDVWDRIKKAVKAISPLSPASHQKLKNYFEGCVHYDKLISEEERKIEGRKILDSIGLFVNATSDPQNDFTELLISLFKHGSEPLFRLQLDVDSTNSSFFQMAITLPDWSSSHFRPAAERNKKCRHKPSDKIPEDLRVAYSAYTNCKNNFSNFMETTQKALEYFGVFDYMDHFESAQLIQEIRISIEFDILELLAELPTPDVVQDRIQKKDYKLIIKPQLEATIPQVSWSFLFSTLLNVELDDSSYVQVYFLDEISNFFNKLQTKDVRTVHNSLLAVFAHDLYKDLMLTHSPCDREQYCLHVAASLMPAVVSNLYLGTFPADTDRDLRTQVTSLYSELKATMK</sequence>
<dbReference type="GO" id="GO:0004222">
    <property type="term" value="F:metalloendopeptidase activity"/>
    <property type="evidence" value="ECO:0007669"/>
    <property type="project" value="InterPro"/>
</dbReference>
<dbReference type="EMBL" id="GECU01011993">
    <property type="protein sequence ID" value="JAS95713.1"/>
    <property type="molecule type" value="Transcribed_RNA"/>
</dbReference>
<evidence type="ECO:0000313" key="5">
    <source>
        <dbReference type="EMBL" id="JAS95713.1"/>
    </source>
</evidence>
<accession>A0A1B6J9D7</accession>
<organism evidence="5">
    <name type="scientific">Homalodisca liturata</name>
    <dbReference type="NCBI Taxonomy" id="320908"/>
    <lineage>
        <taxon>Eukaryota</taxon>
        <taxon>Metazoa</taxon>
        <taxon>Ecdysozoa</taxon>
        <taxon>Arthropoda</taxon>
        <taxon>Hexapoda</taxon>
        <taxon>Insecta</taxon>
        <taxon>Pterygota</taxon>
        <taxon>Neoptera</taxon>
        <taxon>Paraneoptera</taxon>
        <taxon>Hemiptera</taxon>
        <taxon>Auchenorrhyncha</taxon>
        <taxon>Membracoidea</taxon>
        <taxon>Cicadellidae</taxon>
        <taxon>Cicadellinae</taxon>
        <taxon>Proconiini</taxon>
        <taxon>Homalodisca</taxon>
    </lineage>
</organism>
<reference evidence="5" key="1">
    <citation type="submission" date="2015-11" db="EMBL/GenBank/DDBJ databases">
        <title>De novo transcriptome assembly of four potential Pierce s Disease insect vectors from Arizona vineyards.</title>
        <authorList>
            <person name="Tassone E.E."/>
        </authorList>
    </citation>
    <scope>NUCLEOTIDE SEQUENCE</scope>
</reference>
<dbReference type="PANTHER" id="PTHR11733:SF240">
    <property type="entry name" value="GH14155P-RELATED"/>
    <property type="match status" value="1"/>
</dbReference>
<evidence type="ECO:0000256" key="1">
    <source>
        <dbReference type="ARBA" id="ARBA00004401"/>
    </source>
</evidence>
<dbReference type="InterPro" id="IPR000718">
    <property type="entry name" value="Peptidase_M13"/>
</dbReference>